<feature type="transmembrane region" description="Helical" evidence="2">
    <location>
        <begin position="34"/>
        <end position="58"/>
    </location>
</feature>
<dbReference type="EMBL" id="GL876980">
    <property type="protein sequence ID" value="KLU92359.1"/>
    <property type="molecule type" value="Genomic_DNA"/>
</dbReference>
<reference evidence="3" key="2">
    <citation type="submission" date="2010-05" db="EMBL/GenBank/DDBJ databases">
        <title>The Genome Sequence of Magnaporthe poae strain ATCC 64411.</title>
        <authorList>
            <consortium name="The Broad Institute Genome Sequencing Platform"/>
            <consortium name="Broad Institute Genome Sequencing Center for Infectious Disease"/>
            <person name="Ma L.-J."/>
            <person name="Dead R."/>
            <person name="Young S."/>
            <person name="Zeng Q."/>
            <person name="Koehrsen M."/>
            <person name="Alvarado L."/>
            <person name="Berlin A."/>
            <person name="Chapman S.B."/>
            <person name="Chen Z."/>
            <person name="Freedman E."/>
            <person name="Gellesch M."/>
            <person name="Goldberg J."/>
            <person name="Griggs A."/>
            <person name="Gujja S."/>
            <person name="Heilman E.R."/>
            <person name="Heiman D."/>
            <person name="Hepburn T."/>
            <person name="Howarth C."/>
            <person name="Jen D."/>
            <person name="Larson L."/>
            <person name="Mehta T."/>
            <person name="Neiman D."/>
            <person name="Pearson M."/>
            <person name="Roberts A."/>
            <person name="Saif S."/>
            <person name="Shea T."/>
            <person name="Shenoy N."/>
            <person name="Sisk P."/>
            <person name="Stolte C."/>
            <person name="Sykes S."/>
            <person name="Walk T."/>
            <person name="White J."/>
            <person name="Yandava C."/>
            <person name="Haas B."/>
            <person name="Nusbaum C."/>
            <person name="Birren B."/>
        </authorList>
    </citation>
    <scope>NUCLEOTIDE SEQUENCE</scope>
    <source>
        <strain evidence="3">ATCC 64411</strain>
    </source>
</reference>
<keyword evidence="5" id="KW-1185">Reference proteome</keyword>
<dbReference type="AlphaFoldDB" id="A0A0C4EEX3"/>
<evidence type="ECO:0000313" key="5">
    <source>
        <dbReference type="Proteomes" id="UP000011715"/>
    </source>
</evidence>
<evidence type="ECO:0000256" key="1">
    <source>
        <dbReference type="SAM" id="MobiDB-lite"/>
    </source>
</evidence>
<dbReference type="EnsemblFungi" id="MAPG_11305T0">
    <property type="protein sequence ID" value="MAPG_11305T0"/>
    <property type="gene ID" value="MAPG_11305"/>
</dbReference>
<reference evidence="3" key="3">
    <citation type="submission" date="2011-03" db="EMBL/GenBank/DDBJ databases">
        <title>Annotation of Magnaporthe poae ATCC 64411.</title>
        <authorList>
            <person name="Ma L.-J."/>
            <person name="Dead R."/>
            <person name="Young S.K."/>
            <person name="Zeng Q."/>
            <person name="Gargeya S."/>
            <person name="Fitzgerald M."/>
            <person name="Haas B."/>
            <person name="Abouelleil A."/>
            <person name="Alvarado L."/>
            <person name="Arachchi H.M."/>
            <person name="Berlin A."/>
            <person name="Brown A."/>
            <person name="Chapman S.B."/>
            <person name="Chen Z."/>
            <person name="Dunbar C."/>
            <person name="Freedman E."/>
            <person name="Gearin G."/>
            <person name="Gellesch M."/>
            <person name="Goldberg J."/>
            <person name="Griggs A."/>
            <person name="Gujja S."/>
            <person name="Heiman D."/>
            <person name="Howarth C."/>
            <person name="Larson L."/>
            <person name="Lui A."/>
            <person name="MacDonald P.J.P."/>
            <person name="Mehta T."/>
            <person name="Montmayeur A."/>
            <person name="Murphy C."/>
            <person name="Neiman D."/>
            <person name="Pearson M."/>
            <person name="Priest M."/>
            <person name="Roberts A."/>
            <person name="Saif S."/>
            <person name="Shea T."/>
            <person name="Shenoy N."/>
            <person name="Sisk P."/>
            <person name="Stolte C."/>
            <person name="Sykes S."/>
            <person name="Yandava C."/>
            <person name="Wortman J."/>
            <person name="Nusbaum C."/>
            <person name="Birren B."/>
        </authorList>
    </citation>
    <scope>NUCLEOTIDE SEQUENCE</scope>
    <source>
        <strain evidence="3">ATCC 64411</strain>
    </source>
</reference>
<accession>A0A0C4EEX3</accession>
<dbReference type="VEuPathDB" id="FungiDB:MAPG_11305"/>
<gene>
    <name evidence="3" type="ORF">MAPG_11305</name>
</gene>
<feature type="region of interest" description="Disordered" evidence="1">
    <location>
        <begin position="86"/>
        <end position="137"/>
    </location>
</feature>
<keyword evidence="2" id="KW-1133">Transmembrane helix</keyword>
<evidence type="ECO:0000313" key="3">
    <source>
        <dbReference type="EMBL" id="KLU92359.1"/>
    </source>
</evidence>
<sequence>MRLAGTLVFISICCVCRFRGTTVLIPHNLIGVPLFLFLIVSLLHFMFLFLSYIFLFLFPFPIPSLIPFPHKRPHPSRIYTIRFTQAARTPADGPRPQPKPAVGFDDNMARPQEQRYSPLTSEAKRTRSNATRRPPPA</sequence>
<dbReference type="Proteomes" id="UP000011715">
    <property type="component" value="Unassembled WGS sequence"/>
</dbReference>
<keyword evidence="2" id="KW-0472">Membrane</keyword>
<evidence type="ECO:0000313" key="4">
    <source>
        <dbReference type="EnsemblFungi" id="MAPG_11305T0"/>
    </source>
</evidence>
<proteinExistence type="predicted"/>
<reference evidence="4" key="5">
    <citation type="submission" date="2015-06" db="UniProtKB">
        <authorList>
            <consortium name="EnsemblFungi"/>
        </authorList>
    </citation>
    <scope>IDENTIFICATION</scope>
    <source>
        <strain evidence="4">ATCC 64411</strain>
    </source>
</reference>
<protein>
    <submittedName>
        <fullName evidence="3 4">Uncharacterized protein</fullName>
    </submittedName>
</protein>
<evidence type="ECO:0000256" key="2">
    <source>
        <dbReference type="SAM" id="Phobius"/>
    </source>
</evidence>
<reference evidence="4" key="4">
    <citation type="journal article" date="2015" name="G3 (Bethesda)">
        <title>Genome sequences of three phytopathogenic species of the Magnaporthaceae family of fungi.</title>
        <authorList>
            <person name="Okagaki L.H."/>
            <person name="Nunes C.C."/>
            <person name="Sailsbery J."/>
            <person name="Clay B."/>
            <person name="Brown D."/>
            <person name="John T."/>
            <person name="Oh Y."/>
            <person name="Young N."/>
            <person name="Fitzgerald M."/>
            <person name="Haas B.J."/>
            <person name="Zeng Q."/>
            <person name="Young S."/>
            <person name="Adiconis X."/>
            <person name="Fan L."/>
            <person name="Levin J.Z."/>
            <person name="Mitchell T.K."/>
            <person name="Okubara P.A."/>
            <person name="Farman M.L."/>
            <person name="Kohn L.M."/>
            <person name="Birren B."/>
            <person name="Ma L.-J."/>
            <person name="Dean R.A."/>
        </authorList>
    </citation>
    <scope>NUCLEOTIDE SEQUENCE</scope>
    <source>
        <strain evidence="4">ATCC 64411 / 73-15</strain>
    </source>
</reference>
<organism evidence="4 5">
    <name type="scientific">Magnaporthiopsis poae (strain ATCC 64411 / 73-15)</name>
    <name type="common">Kentucky bluegrass fungus</name>
    <name type="synonym">Magnaporthe poae</name>
    <dbReference type="NCBI Taxonomy" id="644358"/>
    <lineage>
        <taxon>Eukaryota</taxon>
        <taxon>Fungi</taxon>
        <taxon>Dikarya</taxon>
        <taxon>Ascomycota</taxon>
        <taxon>Pezizomycotina</taxon>
        <taxon>Sordariomycetes</taxon>
        <taxon>Sordariomycetidae</taxon>
        <taxon>Magnaporthales</taxon>
        <taxon>Magnaporthaceae</taxon>
        <taxon>Magnaporthiopsis</taxon>
    </lineage>
</organism>
<reference evidence="5" key="1">
    <citation type="submission" date="2010-05" db="EMBL/GenBank/DDBJ databases">
        <title>The genome sequence of Magnaporthe poae strain ATCC 64411.</title>
        <authorList>
            <person name="Ma L.-J."/>
            <person name="Dead R."/>
            <person name="Young S."/>
            <person name="Zeng Q."/>
            <person name="Koehrsen M."/>
            <person name="Alvarado L."/>
            <person name="Berlin A."/>
            <person name="Chapman S.B."/>
            <person name="Chen Z."/>
            <person name="Freedman E."/>
            <person name="Gellesch M."/>
            <person name="Goldberg J."/>
            <person name="Griggs A."/>
            <person name="Gujja S."/>
            <person name="Heilman E.R."/>
            <person name="Heiman D."/>
            <person name="Hepburn T."/>
            <person name="Howarth C."/>
            <person name="Jen D."/>
            <person name="Larson L."/>
            <person name="Mehta T."/>
            <person name="Neiman D."/>
            <person name="Pearson M."/>
            <person name="Roberts A."/>
            <person name="Saif S."/>
            <person name="Shea T."/>
            <person name="Shenoy N."/>
            <person name="Sisk P."/>
            <person name="Stolte C."/>
            <person name="Sykes S."/>
            <person name="Walk T."/>
            <person name="White J."/>
            <person name="Yandava C."/>
            <person name="Haas B."/>
            <person name="Nusbaum C."/>
            <person name="Birren B."/>
        </authorList>
    </citation>
    <scope>NUCLEOTIDE SEQUENCE [LARGE SCALE GENOMIC DNA]</scope>
    <source>
        <strain evidence="5">ATCC 64411 / 73-15</strain>
    </source>
</reference>
<dbReference type="EMBL" id="ADBL01002784">
    <property type="status" value="NOT_ANNOTATED_CDS"/>
    <property type="molecule type" value="Genomic_DNA"/>
</dbReference>
<keyword evidence="2" id="KW-0812">Transmembrane</keyword>
<name>A0A0C4EEX3_MAGP6</name>